<evidence type="ECO:0000313" key="3">
    <source>
        <dbReference type="EMBL" id="PTQ87382.1"/>
    </source>
</evidence>
<dbReference type="OrthoDB" id="5569524at2"/>
<keyword evidence="2" id="KW-0732">Signal</keyword>
<feature type="coiled-coil region" evidence="1">
    <location>
        <begin position="82"/>
        <end position="116"/>
    </location>
</feature>
<evidence type="ECO:0000256" key="2">
    <source>
        <dbReference type="SAM" id="SignalP"/>
    </source>
</evidence>
<evidence type="ECO:0000313" key="4">
    <source>
        <dbReference type="Proteomes" id="UP000244223"/>
    </source>
</evidence>
<reference evidence="3 4" key="1">
    <citation type="submission" date="2018-04" db="EMBL/GenBank/DDBJ databases">
        <title>Genomic Encyclopedia of Archaeal and Bacterial Type Strains, Phase II (KMG-II): from individual species to whole genera.</title>
        <authorList>
            <person name="Goeker M."/>
        </authorList>
    </citation>
    <scope>NUCLEOTIDE SEQUENCE [LARGE SCALE GENOMIC DNA]</scope>
    <source>
        <strain evidence="3 4">DSM 5822</strain>
    </source>
</reference>
<keyword evidence="4" id="KW-1185">Reference proteome</keyword>
<feature type="chain" id="PRO_5031259025" evidence="2">
    <location>
        <begin position="21"/>
        <end position="217"/>
    </location>
</feature>
<keyword evidence="1" id="KW-0175">Coiled coil</keyword>
<organism evidence="3 4">
    <name type="scientific">Agitococcus lubricus</name>
    <dbReference type="NCBI Taxonomy" id="1077255"/>
    <lineage>
        <taxon>Bacteria</taxon>
        <taxon>Pseudomonadati</taxon>
        <taxon>Pseudomonadota</taxon>
        <taxon>Gammaproteobacteria</taxon>
        <taxon>Moraxellales</taxon>
        <taxon>Moraxellaceae</taxon>
        <taxon>Agitococcus</taxon>
    </lineage>
</organism>
<feature type="coiled-coil region" evidence="1">
    <location>
        <begin position="24"/>
        <end position="58"/>
    </location>
</feature>
<evidence type="ECO:0000256" key="1">
    <source>
        <dbReference type="SAM" id="Coils"/>
    </source>
</evidence>
<sequence length="217" mass="24865">MSTKFVVSLLVMAISTHVYADPALDRMRDQLRQTVLQMRQLEDENLSLKAKLANANTIASAPVVKIVTKDNSAELLKLRTTAQRELEKASALQKQIDEMTQQNQQLQNYLTEVKVMLSHQQQSILALNEKTLWAEKRQKICEQSNQSLLELSQEILQGYQKQNFWQAMRKHEPLLGLYNVKMETILQGYQQKILAAQLTPSVNDNQNQQPVSDSFLP</sequence>
<name>A0A2T5IU37_9GAMM</name>
<dbReference type="Proteomes" id="UP000244223">
    <property type="component" value="Unassembled WGS sequence"/>
</dbReference>
<accession>A0A2T5IU37</accession>
<proteinExistence type="predicted"/>
<dbReference type="EMBL" id="QAON01000019">
    <property type="protein sequence ID" value="PTQ87382.1"/>
    <property type="molecule type" value="Genomic_DNA"/>
</dbReference>
<dbReference type="RefSeq" id="WP_107866796.1">
    <property type="nucleotide sequence ID" value="NZ_QAON01000019.1"/>
</dbReference>
<feature type="signal peptide" evidence="2">
    <location>
        <begin position="1"/>
        <end position="20"/>
    </location>
</feature>
<dbReference type="AlphaFoldDB" id="A0A2T5IU37"/>
<protein>
    <submittedName>
        <fullName evidence="3">Uncharacterized protein</fullName>
    </submittedName>
</protein>
<gene>
    <name evidence="3" type="ORF">C8N29_11929</name>
</gene>
<comment type="caution">
    <text evidence="3">The sequence shown here is derived from an EMBL/GenBank/DDBJ whole genome shotgun (WGS) entry which is preliminary data.</text>
</comment>